<accession>A0A1H5VRN4</accession>
<name>A0A1H5VRN4_9SPHI</name>
<organism evidence="1 2">
    <name type="scientific">Sphingobacterium lactis</name>
    <dbReference type="NCBI Taxonomy" id="797291"/>
    <lineage>
        <taxon>Bacteria</taxon>
        <taxon>Pseudomonadati</taxon>
        <taxon>Bacteroidota</taxon>
        <taxon>Sphingobacteriia</taxon>
        <taxon>Sphingobacteriales</taxon>
        <taxon>Sphingobacteriaceae</taxon>
        <taxon>Sphingobacterium</taxon>
    </lineage>
</organism>
<proteinExistence type="predicted"/>
<evidence type="ECO:0000313" key="2">
    <source>
        <dbReference type="Proteomes" id="UP000236731"/>
    </source>
</evidence>
<sequence length="36" mass="3854">MTNSRMGLGMQAKFDSFVNYGYSNTLSGTHATPIVG</sequence>
<evidence type="ECO:0000313" key="1">
    <source>
        <dbReference type="EMBL" id="SEF89995.1"/>
    </source>
</evidence>
<dbReference type="EMBL" id="FNUT01000003">
    <property type="protein sequence ID" value="SEF89995.1"/>
    <property type="molecule type" value="Genomic_DNA"/>
</dbReference>
<gene>
    <name evidence="1" type="ORF">SAMN05421877_103215</name>
</gene>
<keyword evidence="2" id="KW-1185">Reference proteome</keyword>
<dbReference type="Proteomes" id="UP000236731">
    <property type="component" value="Unassembled WGS sequence"/>
</dbReference>
<protein>
    <submittedName>
        <fullName evidence="1">Uncharacterized protein</fullName>
    </submittedName>
</protein>
<reference evidence="2" key="1">
    <citation type="submission" date="2016-10" db="EMBL/GenBank/DDBJ databases">
        <authorList>
            <person name="Varghese N."/>
            <person name="Submissions S."/>
        </authorList>
    </citation>
    <scope>NUCLEOTIDE SEQUENCE [LARGE SCALE GENOMIC DNA]</scope>
    <source>
        <strain evidence="2">DSM 22361</strain>
    </source>
</reference>
<dbReference type="AlphaFoldDB" id="A0A1H5VRN4"/>